<evidence type="ECO:0000259" key="16">
    <source>
        <dbReference type="PROSITE" id="PS50113"/>
    </source>
</evidence>
<dbReference type="Gene3D" id="1.10.3210.10">
    <property type="entry name" value="Hypothetical protein af1432"/>
    <property type="match status" value="1"/>
</dbReference>
<dbReference type="InterPro" id="IPR003607">
    <property type="entry name" value="HD/PDEase_dom"/>
</dbReference>
<organism evidence="18 19">
    <name type="scientific">Desulfamplus magnetovallimortis</name>
    <dbReference type="NCBI Taxonomy" id="1246637"/>
    <lineage>
        <taxon>Bacteria</taxon>
        <taxon>Pseudomonadati</taxon>
        <taxon>Thermodesulfobacteriota</taxon>
        <taxon>Desulfobacteria</taxon>
        <taxon>Desulfobacterales</taxon>
        <taxon>Desulfobacteraceae</taxon>
        <taxon>Desulfamplus</taxon>
    </lineage>
</organism>
<dbReference type="PANTHER" id="PTHR45339">
    <property type="entry name" value="HYBRID SIGNAL TRANSDUCTION HISTIDINE KINASE J"/>
    <property type="match status" value="1"/>
</dbReference>
<dbReference type="SUPFAM" id="SSF52172">
    <property type="entry name" value="CheY-like"/>
    <property type="match status" value="2"/>
</dbReference>
<dbReference type="PROSITE" id="PS51832">
    <property type="entry name" value="HD_GYP"/>
    <property type="match status" value="1"/>
</dbReference>
<dbReference type="SMART" id="SM00091">
    <property type="entry name" value="PAS"/>
    <property type="match status" value="2"/>
</dbReference>
<dbReference type="GO" id="GO:0000155">
    <property type="term" value="F:phosphorelay sensor kinase activity"/>
    <property type="evidence" value="ECO:0007669"/>
    <property type="project" value="InterPro"/>
</dbReference>
<evidence type="ECO:0000256" key="10">
    <source>
        <dbReference type="ARBA" id="ARBA00068150"/>
    </source>
</evidence>
<sequence length="1335" mass="151356">MEYRPSKKRNRSRHFFSELIIRFLAFFMIILITYSTTQIIVEHILIKRIRQQNTIVANQRAKREIGILIKEKIILLELYFQKTIASPNRHARELLFRQANDEMESLKKLLPILNKGGSFTHKIIVNLNTEDEISEEIRYIKNTPINEDINTEDIKQFKEDGIAYLKNSYNMEYDSIIEIISILPKIDELQSLLSTIRATRYIMEKAHENNEWSQARTKSFENTLQQYLLESDTLLLRCRENSNKIFFDTTSELEKLLASRKSLLNQFDTIRKYFYLAFQVMITIMFLLIFIRITRILKSVTAAEEENRKLLSAIKQSPLSVVITDRDNNIEYVNPAFETITGYSHSEVMGKKSSILNSGYHDAAFYENMWNTLISKEVWHNEVQNRKKNGELFWESATIIPVTDSNSEITGYVAIKEDMTEKINLLKSYEESNAIFQEIFTNLPVGVVLISSEKRIIQLNTEAEKILGYEKDEGTTLLKNKICHNNFCTLDLNDCPIYDHHKNKIVLKERNALKKDGSIAHILKSVIPIKLKGEKVLLEAFMDLSALKKAEMAILEGKNAAESANRAKSEFLANMSHEIRTPMNAIIGFSDILLSGETRPVQKEHLRMISQSAHVLMNLINEILDFSKIEAGKIEIRNAPFSMKNLLNHLSSMFLVSAREKSLTIDVIIEEGTPEYAVGDELRVRQILVNLTANAIKFTKEGGITIKCHYSEPEFLIEVHDTGSGIPKDRIQSIFKAFEQADNSTERNYGGTGLGLSISLSLVRLMGGDIQVESTLNKGSVFMVKLPMAITDTIPDDAQNGEFATKGDSFSKSLICRNSKPIKCLVVEDNPVNIVLAKTRLKSMNIASDSAENGKIALEKMKSNKYDIVLLDMHMPVMNGLETIEAIRKDTRLRTIPVIALTADAIKGHKDKYHQAGCDAYIAKPFTKEALESTIHKLIPDAFRETTFEDPDTQSDKYEQNLNTDEINKSDIPAFINNTNLPENLSILIVDDIEENRKLLATLIQSTLHCHIILAKSGQEAIEIISDTTIDMPSIILLDIMMPLMNGYETAEKIKNVPEAVDIPILFITAMNSAGDKIRAFSSGGVDFITKPFNQHELLARINVHLSLKVITEKLKEQNRLLEDRKAHLQILVDEKTRKIEHMTLCMVSALENANLYNDNDTGLHIRRVALYSALLAEKAGLDSEMAGKIKLYSPLHDVGKVGIPDNILKKPGRYTTEEFELMKQHVAIGGKMLSGDGFDKVAKNIALYHHERWDGNGYLMGLKGENIPIEARIVAVADVYDALTTPRSYKPAFSMEKTADILNAESGTHFDPELIRLFFKNIEEFTKIGKTLKS</sequence>
<evidence type="ECO:0000256" key="9">
    <source>
        <dbReference type="ARBA" id="ARBA00064003"/>
    </source>
</evidence>
<feature type="domain" description="HD-GYP" evidence="17">
    <location>
        <begin position="1140"/>
        <end position="1335"/>
    </location>
</feature>
<dbReference type="SMART" id="SM00388">
    <property type="entry name" value="HisKA"/>
    <property type="match status" value="1"/>
</dbReference>
<dbReference type="SMART" id="SM00086">
    <property type="entry name" value="PAC"/>
    <property type="match status" value="2"/>
</dbReference>
<feature type="modified residue" description="4-aspartylphosphate" evidence="11">
    <location>
        <position position="1039"/>
    </location>
</feature>
<evidence type="ECO:0000256" key="8">
    <source>
        <dbReference type="ARBA" id="ARBA00023012"/>
    </source>
</evidence>
<dbReference type="InterPro" id="IPR000014">
    <property type="entry name" value="PAS"/>
</dbReference>
<evidence type="ECO:0000256" key="3">
    <source>
        <dbReference type="ARBA" id="ARBA00022553"/>
    </source>
</evidence>
<gene>
    <name evidence="18" type="ORF">MTBBW1_1310049</name>
</gene>
<keyword evidence="19" id="KW-1185">Reference proteome</keyword>
<dbReference type="NCBIfam" id="TIGR00229">
    <property type="entry name" value="sensory_box"/>
    <property type="match status" value="2"/>
</dbReference>
<dbReference type="InterPro" id="IPR003661">
    <property type="entry name" value="HisK_dim/P_dom"/>
</dbReference>
<keyword evidence="12" id="KW-0812">Transmembrane</keyword>
<dbReference type="PROSITE" id="PS50113">
    <property type="entry name" value="PAC"/>
    <property type="match status" value="1"/>
</dbReference>
<keyword evidence="6 18" id="KW-0418">Kinase</keyword>
<comment type="subunit">
    <text evidence="9">At low DSF concentrations, interacts with RpfF.</text>
</comment>
<dbReference type="InterPro" id="IPR004358">
    <property type="entry name" value="Sig_transdc_His_kin-like_C"/>
</dbReference>
<dbReference type="SUPFAM" id="SSF55785">
    <property type="entry name" value="PYP-like sensor domain (PAS domain)"/>
    <property type="match status" value="2"/>
</dbReference>
<dbReference type="InterPro" id="IPR036890">
    <property type="entry name" value="HATPase_C_sf"/>
</dbReference>
<dbReference type="SUPFAM" id="SSF55874">
    <property type="entry name" value="ATPase domain of HSP90 chaperone/DNA topoisomerase II/histidine kinase"/>
    <property type="match status" value="1"/>
</dbReference>
<dbReference type="FunFam" id="3.30.565.10:FF:000010">
    <property type="entry name" value="Sensor histidine kinase RcsC"/>
    <property type="match status" value="1"/>
</dbReference>
<comment type="catalytic activity">
    <reaction evidence="1">
        <text>ATP + protein L-histidine = ADP + protein N-phospho-L-histidine.</text>
        <dbReference type="EC" id="2.7.13.3"/>
    </reaction>
</comment>
<evidence type="ECO:0000259" key="13">
    <source>
        <dbReference type="PROSITE" id="PS50109"/>
    </source>
</evidence>
<dbReference type="InterPro" id="IPR011006">
    <property type="entry name" value="CheY-like_superfamily"/>
</dbReference>
<feature type="domain" description="Response regulatory" evidence="14">
    <location>
        <begin position="823"/>
        <end position="939"/>
    </location>
</feature>
<reference evidence="18 19" key="1">
    <citation type="submission" date="2017-03" db="EMBL/GenBank/DDBJ databases">
        <authorList>
            <person name="Afonso C.L."/>
            <person name="Miller P.J."/>
            <person name="Scott M.A."/>
            <person name="Spackman E."/>
            <person name="Goraichik I."/>
            <person name="Dimitrov K.M."/>
            <person name="Suarez D.L."/>
            <person name="Swayne D.E."/>
        </authorList>
    </citation>
    <scope>NUCLEOTIDE SEQUENCE [LARGE SCALE GENOMIC DNA]</scope>
    <source>
        <strain evidence="18">PRJEB14757</strain>
    </source>
</reference>
<evidence type="ECO:0000256" key="6">
    <source>
        <dbReference type="ARBA" id="ARBA00022777"/>
    </source>
</evidence>
<dbReference type="InterPro" id="IPR001789">
    <property type="entry name" value="Sig_transdc_resp-reg_receiver"/>
</dbReference>
<proteinExistence type="predicted"/>
<evidence type="ECO:0000256" key="5">
    <source>
        <dbReference type="ARBA" id="ARBA00022741"/>
    </source>
</evidence>
<keyword evidence="5" id="KW-0547">Nucleotide-binding</keyword>
<dbReference type="Gene3D" id="1.10.287.130">
    <property type="match status" value="1"/>
</dbReference>
<keyword evidence="12" id="KW-0472">Membrane</keyword>
<dbReference type="PROSITE" id="PS50112">
    <property type="entry name" value="PAS"/>
    <property type="match status" value="2"/>
</dbReference>
<dbReference type="InterPro" id="IPR001610">
    <property type="entry name" value="PAC"/>
</dbReference>
<keyword evidence="7" id="KW-0067">ATP-binding</keyword>
<dbReference type="OrthoDB" id="5522912at2"/>
<dbReference type="InterPro" id="IPR003594">
    <property type="entry name" value="HATPase_dom"/>
</dbReference>
<evidence type="ECO:0000259" key="14">
    <source>
        <dbReference type="PROSITE" id="PS50110"/>
    </source>
</evidence>
<keyword evidence="4 18" id="KW-0808">Transferase</keyword>
<accession>A0A1W1H796</accession>
<evidence type="ECO:0000256" key="1">
    <source>
        <dbReference type="ARBA" id="ARBA00000085"/>
    </source>
</evidence>
<dbReference type="SUPFAM" id="SSF47384">
    <property type="entry name" value="Homodimeric domain of signal transducing histidine kinase"/>
    <property type="match status" value="1"/>
</dbReference>
<feature type="domain" description="PAS" evidence="15">
    <location>
        <begin position="306"/>
        <end position="351"/>
    </location>
</feature>
<dbReference type="CDD" id="cd00077">
    <property type="entry name" value="HDc"/>
    <property type="match status" value="1"/>
</dbReference>
<feature type="domain" description="PAS" evidence="15">
    <location>
        <begin position="432"/>
        <end position="473"/>
    </location>
</feature>
<feature type="domain" description="Response regulatory" evidence="14">
    <location>
        <begin position="986"/>
        <end position="1106"/>
    </location>
</feature>
<dbReference type="Pfam" id="PF13426">
    <property type="entry name" value="PAS_9"/>
    <property type="match status" value="1"/>
</dbReference>
<dbReference type="CDD" id="cd16922">
    <property type="entry name" value="HATPase_EvgS-ArcB-TorS-like"/>
    <property type="match status" value="1"/>
</dbReference>
<dbReference type="EMBL" id="FWEV01000037">
    <property type="protein sequence ID" value="SLM28351.1"/>
    <property type="molecule type" value="Genomic_DNA"/>
</dbReference>
<keyword evidence="12" id="KW-1133">Transmembrane helix</keyword>
<dbReference type="PROSITE" id="PS50110">
    <property type="entry name" value="RESPONSE_REGULATORY"/>
    <property type="match status" value="2"/>
</dbReference>
<dbReference type="InterPro" id="IPR035965">
    <property type="entry name" value="PAS-like_dom_sf"/>
</dbReference>
<evidence type="ECO:0000256" key="7">
    <source>
        <dbReference type="ARBA" id="ARBA00022840"/>
    </source>
</evidence>
<feature type="domain" description="Histidine kinase" evidence="13">
    <location>
        <begin position="574"/>
        <end position="790"/>
    </location>
</feature>
<dbReference type="Pfam" id="PF13188">
    <property type="entry name" value="PAS_8"/>
    <property type="match status" value="1"/>
</dbReference>
<protein>
    <recommendedName>
        <fullName evidence="10">Sensory/regulatory protein RpfC</fullName>
        <ecNumber evidence="2">2.7.13.3</ecNumber>
    </recommendedName>
</protein>
<keyword evidence="3 11" id="KW-0597">Phosphoprotein</keyword>
<dbReference type="SUPFAM" id="SSF109604">
    <property type="entry name" value="HD-domain/PDEase-like"/>
    <property type="match status" value="1"/>
</dbReference>
<dbReference type="Gene3D" id="3.30.450.20">
    <property type="entry name" value="PAS domain"/>
    <property type="match status" value="2"/>
</dbReference>
<evidence type="ECO:0000256" key="11">
    <source>
        <dbReference type="PROSITE-ProRule" id="PRU00169"/>
    </source>
</evidence>
<evidence type="ECO:0000256" key="4">
    <source>
        <dbReference type="ARBA" id="ARBA00022679"/>
    </source>
</evidence>
<dbReference type="Gene3D" id="3.30.565.10">
    <property type="entry name" value="Histidine kinase-like ATPase, C-terminal domain"/>
    <property type="match status" value="1"/>
</dbReference>
<dbReference type="PANTHER" id="PTHR45339:SF1">
    <property type="entry name" value="HYBRID SIGNAL TRANSDUCTION HISTIDINE KINASE J"/>
    <property type="match status" value="1"/>
</dbReference>
<dbReference type="Pfam" id="PF02518">
    <property type="entry name" value="HATPase_c"/>
    <property type="match status" value="1"/>
</dbReference>
<dbReference type="EC" id="2.7.13.3" evidence="2"/>
<dbReference type="SMART" id="SM00387">
    <property type="entry name" value="HATPase_c"/>
    <property type="match status" value="1"/>
</dbReference>
<dbReference type="STRING" id="1246637.MTBBW1_1310049"/>
<dbReference type="InterPro" id="IPR000700">
    <property type="entry name" value="PAS-assoc_C"/>
</dbReference>
<dbReference type="CDD" id="cd17546">
    <property type="entry name" value="REC_hyHK_CKI1_RcsC-like"/>
    <property type="match status" value="1"/>
</dbReference>
<dbReference type="SMART" id="SM00471">
    <property type="entry name" value="HDc"/>
    <property type="match status" value="1"/>
</dbReference>
<dbReference type="InterPro" id="IPR037522">
    <property type="entry name" value="HD_GYP_dom"/>
</dbReference>
<dbReference type="InterPro" id="IPR036097">
    <property type="entry name" value="HisK_dim/P_sf"/>
</dbReference>
<name>A0A1W1H796_9BACT</name>
<evidence type="ECO:0000313" key="18">
    <source>
        <dbReference type="EMBL" id="SLM28351.1"/>
    </source>
</evidence>
<dbReference type="Pfam" id="PF00512">
    <property type="entry name" value="HisKA"/>
    <property type="match status" value="1"/>
</dbReference>
<dbReference type="Pfam" id="PF00072">
    <property type="entry name" value="Response_reg"/>
    <property type="match status" value="2"/>
</dbReference>
<feature type="modified residue" description="4-aspartylphosphate" evidence="11">
    <location>
        <position position="872"/>
    </location>
</feature>
<dbReference type="PRINTS" id="PR00344">
    <property type="entry name" value="BCTRLSENSOR"/>
</dbReference>
<dbReference type="CDD" id="cd00082">
    <property type="entry name" value="HisKA"/>
    <property type="match status" value="1"/>
</dbReference>
<dbReference type="FunFam" id="1.10.287.130:FF:000002">
    <property type="entry name" value="Two-component osmosensing histidine kinase"/>
    <property type="match status" value="1"/>
</dbReference>
<dbReference type="Pfam" id="PF13487">
    <property type="entry name" value="HD_5"/>
    <property type="match status" value="1"/>
</dbReference>
<dbReference type="RefSeq" id="WP_080804685.1">
    <property type="nucleotide sequence ID" value="NZ_LT828548.1"/>
</dbReference>
<evidence type="ECO:0000313" key="19">
    <source>
        <dbReference type="Proteomes" id="UP000191931"/>
    </source>
</evidence>
<dbReference type="InterPro" id="IPR005467">
    <property type="entry name" value="His_kinase_dom"/>
</dbReference>
<keyword evidence="8" id="KW-0902">Two-component regulatory system</keyword>
<dbReference type="SMART" id="SM00448">
    <property type="entry name" value="REC"/>
    <property type="match status" value="2"/>
</dbReference>
<evidence type="ECO:0000256" key="2">
    <source>
        <dbReference type="ARBA" id="ARBA00012438"/>
    </source>
</evidence>
<evidence type="ECO:0000259" key="15">
    <source>
        <dbReference type="PROSITE" id="PS50112"/>
    </source>
</evidence>
<dbReference type="Gene3D" id="3.40.50.2300">
    <property type="match status" value="2"/>
</dbReference>
<feature type="transmembrane region" description="Helical" evidence="12">
    <location>
        <begin position="20"/>
        <end position="41"/>
    </location>
</feature>
<evidence type="ECO:0000256" key="12">
    <source>
        <dbReference type="SAM" id="Phobius"/>
    </source>
</evidence>
<dbReference type="Proteomes" id="UP000191931">
    <property type="component" value="Unassembled WGS sequence"/>
</dbReference>
<dbReference type="PROSITE" id="PS50109">
    <property type="entry name" value="HIS_KIN"/>
    <property type="match status" value="1"/>
</dbReference>
<feature type="domain" description="PAC" evidence="16">
    <location>
        <begin position="379"/>
        <end position="431"/>
    </location>
</feature>
<dbReference type="GO" id="GO:0005524">
    <property type="term" value="F:ATP binding"/>
    <property type="evidence" value="ECO:0007669"/>
    <property type="project" value="UniProtKB-KW"/>
</dbReference>
<dbReference type="CDD" id="cd00130">
    <property type="entry name" value="PAS"/>
    <property type="match status" value="1"/>
</dbReference>
<evidence type="ECO:0000259" key="17">
    <source>
        <dbReference type="PROSITE" id="PS51832"/>
    </source>
</evidence>